<feature type="transmembrane region" description="Helical" evidence="1">
    <location>
        <begin position="108"/>
        <end position="128"/>
    </location>
</feature>
<keyword evidence="1" id="KW-1133">Transmembrane helix</keyword>
<evidence type="ECO:0000313" key="2">
    <source>
        <dbReference type="EMBL" id="JAT79463.1"/>
    </source>
</evidence>
<keyword evidence="1" id="KW-0812">Transmembrane</keyword>
<accession>A0A1E1VXI9</accession>
<proteinExistence type="predicted"/>
<sequence length="129" mass="14697">VSVNLTDNEITSLESFEFPNTIQWIDLRRNSLSRLTSNDTNKLFAYPHTRVWLSRNLFVCDCDNRPMLDALHEHHHQIVDFNELICIESGIPLSSVTSYEVCQDQLRIALSVGGSLGALTLVALLLLWR</sequence>
<keyword evidence="1" id="KW-0472">Membrane</keyword>
<dbReference type="EMBL" id="GDQN01011591">
    <property type="protein sequence ID" value="JAT79463.1"/>
    <property type="molecule type" value="Transcribed_RNA"/>
</dbReference>
<feature type="non-terminal residue" evidence="2">
    <location>
        <position position="129"/>
    </location>
</feature>
<reference evidence="2" key="1">
    <citation type="submission" date="2015-09" db="EMBL/GenBank/DDBJ databases">
        <title>De novo assembly of Pectinophora gossypiella (Pink Bollworm) gut transcriptome.</title>
        <authorList>
            <person name="Tassone E.E."/>
        </authorList>
    </citation>
    <scope>NUCLEOTIDE SEQUENCE</scope>
</reference>
<dbReference type="InterPro" id="IPR032675">
    <property type="entry name" value="LRR_dom_sf"/>
</dbReference>
<dbReference type="OrthoDB" id="1421090at2759"/>
<name>A0A1E1VXI9_PECGO</name>
<gene>
    <name evidence="2" type="ORF">g.2331</name>
</gene>
<organism evidence="2">
    <name type="scientific">Pectinophora gossypiella</name>
    <name type="common">Cotton pink bollworm</name>
    <name type="synonym">Depressaria gossypiella</name>
    <dbReference type="NCBI Taxonomy" id="13191"/>
    <lineage>
        <taxon>Eukaryota</taxon>
        <taxon>Metazoa</taxon>
        <taxon>Ecdysozoa</taxon>
        <taxon>Arthropoda</taxon>
        <taxon>Hexapoda</taxon>
        <taxon>Insecta</taxon>
        <taxon>Pterygota</taxon>
        <taxon>Neoptera</taxon>
        <taxon>Endopterygota</taxon>
        <taxon>Lepidoptera</taxon>
        <taxon>Glossata</taxon>
        <taxon>Ditrysia</taxon>
        <taxon>Gelechioidea</taxon>
        <taxon>Gelechiidae</taxon>
        <taxon>Apatetrinae</taxon>
        <taxon>Pectinophora</taxon>
    </lineage>
</organism>
<dbReference type="SUPFAM" id="SSF52058">
    <property type="entry name" value="L domain-like"/>
    <property type="match status" value="1"/>
</dbReference>
<dbReference type="AlphaFoldDB" id="A0A1E1VXI9"/>
<protein>
    <recommendedName>
        <fullName evidence="3">LRRCT domain-containing protein</fullName>
    </recommendedName>
</protein>
<dbReference type="Gene3D" id="3.80.10.10">
    <property type="entry name" value="Ribonuclease Inhibitor"/>
    <property type="match status" value="1"/>
</dbReference>
<feature type="non-terminal residue" evidence="2">
    <location>
        <position position="1"/>
    </location>
</feature>
<evidence type="ECO:0000256" key="1">
    <source>
        <dbReference type="SAM" id="Phobius"/>
    </source>
</evidence>
<evidence type="ECO:0008006" key="3">
    <source>
        <dbReference type="Google" id="ProtNLM"/>
    </source>
</evidence>